<dbReference type="EMBL" id="MH059632">
    <property type="protein sequence ID" value="AWD92371.1"/>
    <property type="molecule type" value="Genomic_DNA"/>
</dbReference>
<dbReference type="InterPro" id="IPR011335">
    <property type="entry name" value="Restrct_endonuc-II-like"/>
</dbReference>
<protein>
    <submittedName>
        <fullName evidence="1">Endonuclease I</fullName>
    </submittedName>
</protein>
<organism evidence="1 2">
    <name type="scientific">Dickeya phage Dagda</name>
    <dbReference type="NCBI Taxonomy" id="2163630"/>
    <lineage>
        <taxon>Viruses</taxon>
        <taxon>Duplodnaviria</taxon>
        <taxon>Heunggongvirae</taxon>
        <taxon>Uroviricota</taxon>
        <taxon>Caudoviricetes</taxon>
        <taxon>Autographivirales</taxon>
        <taxon>Autotranscriptaviridae</taxon>
        <taxon>Studiervirinae</taxon>
        <taxon>Aarhusvirus</taxon>
        <taxon>Aarhusvirus dagda</taxon>
    </lineage>
</organism>
<dbReference type="SUPFAM" id="SSF52980">
    <property type="entry name" value="Restriction endonuclease-like"/>
    <property type="match status" value="1"/>
</dbReference>
<dbReference type="Proteomes" id="UP000246267">
    <property type="component" value="Segment"/>
</dbReference>
<dbReference type="GO" id="GO:0008833">
    <property type="term" value="F:deoxyribonuclease IV (phage-T4-induced) activity"/>
    <property type="evidence" value="ECO:0007669"/>
    <property type="project" value="InterPro"/>
</dbReference>
<name>A0A2S1GSK7_9CAUD</name>
<dbReference type="RefSeq" id="YP_009800942.1">
    <property type="nucleotide sequence ID" value="NC_047961.1"/>
</dbReference>
<evidence type="ECO:0000313" key="1">
    <source>
        <dbReference type="EMBL" id="AWD92371.1"/>
    </source>
</evidence>
<dbReference type="CDD" id="cd22324">
    <property type="entry name" value="Endonuclease_I"/>
    <property type="match status" value="1"/>
</dbReference>
<sequence length="146" mass="16515">MATKRGCATGRYRSGLEDKIASQLEQAGIKYSYEDWKIPYVIPASNHTYKPDFILPNGIIVEAKGIFDTEDRTKHLLIREQFPELDIRFIFSSVNTKIYSGSKTTVAAWCDKNNFLFAAKLIPSVWLKEKGCKIPSGILLPVKKSK</sequence>
<proteinExistence type="predicted"/>
<reference evidence="1 2" key="1">
    <citation type="journal article" name="Viruses">
        <title>Unlocking the Potential of 46 New Bacteriophages for Biocontrol of Dickeya Solani.</title>
        <authorList>
            <person name="Carstens A.B."/>
            <person name="Djurhuus A.M."/>
            <person name="Kot W."/>
            <person name="Jacobs-Sera D."/>
            <person name="Hatfull G.F."/>
            <person name="Hansen L.H."/>
        </authorList>
    </citation>
    <scope>NUCLEOTIDE SEQUENCE [LARGE SCALE GENOMIC DNA]</scope>
</reference>
<dbReference type="Pfam" id="PF05367">
    <property type="entry name" value="Phage_endo_I"/>
    <property type="match status" value="1"/>
</dbReference>
<keyword evidence="1" id="KW-0255">Endonuclease</keyword>
<dbReference type="GeneID" id="54991448"/>
<keyword evidence="1" id="KW-0378">Hydrolase</keyword>
<evidence type="ECO:0000313" key="2">
    <source>
        <dbReference type="Proteomes" id="UP000246267"/>
    </source>
</evidence>
<dbReference type="GO" id="GO:0015074">
    <property type="term" value="P:DNA integration"/>
    <property type="evidence" value="ECO:0007669"/>
    <property type="project" value="InterPro"/>
</dbReference>
<keyword evidence="1" id="KW-0540">Nuclease</keyword>
<keyword evidence="2" id="KW-1185">Reference proteome</keyword>
<dbReference type="KEGG" id="vg:54991448"/>
<dbReference type="InterPro" id="IPR008029">
    <property type="entry name" value="Phage_T7_Gp3_endoDNaseI"/>
</dbReference>
<dbReference type="GO" id="GO:0016032">
    <property type="term" value="P:viral process"/>
    <property type="evidence" value="ECO:0007669"/>
    <property type="project" value="InterPro"/>
</dbReference>
<accession>A0A2S1GSK7</accession>
<dbReference type="Gene3D" id="3.40.91.30">
    <property type="match status" value="1"/>
</dbReference>